<proteinExistence type="predicted"/>
<comment type="caution">
    <text evidence="2">The sequence shown here is derived from an EMBL/GenBank/DDBJ whole genome shotgun (WGS) entry which is preliminary data.</text>
</comment>
<keyword evidence="3" id="KW-1185">Reference proteome</keyword>
<accession>A0A542EH41</accession>
<evidence type="ECO:0000256" key="1">
    <source>
        <dbReference type="SAM" id="MobiDB-lite"/>
    </source>
</evidence>
<gene>
    <name evidence="2" type="ORF">FB459_2121</name>
</gene>
<name>A0A542EH41_9MICO</name>
<feature type="region of interest" description="Disordered" evidence="1">
    <location>
        <begin position="1"/>
        <end position="38"/>
    </location>
</feature>
<dbReference type="AlphaFoldDB" id="A0A542EH41"/>
<sequence length="208" mass="22244">MHLHGDTPALLREDRPVTPKPRYRRTHPDARPPMVPVPSNGGPVVVPLVEFTISADGAMTVTVDGTPYLPEPFSPGWRRESFPAILDTLAARHRTPLRVQVRETDGSTFTDIITPPRERALPRPWDAPAPEVVTPPVAAVQSVLHQVAGAGFVPGEDVAVAIIHTRSDASHDGTARALLTTEQAAAAVTGEVILLGRISGTLVVSRLP</sequence>
<dbReference type="Proteomes" id="UP000320806">
    <property type="component" value="Unassembled WGS sequence"/>
</dbReference>
<evidence type="ECO:0000313" key="2">
    <source>
        <dbReference type="EMBL" id="TQJ14648.1"/>
    </source>
</evidence>
<protein>
    <submittedName>
        <fullName evidence="2">Uncharacterized protein</fullName>
    </submittedName>
</protein>
<organism evidence="2 3">
    <name type="scientific">Yimella lutea</name>
    <dbReference type="NCBI Taxonomy" id="587872"/>
    <lineage>
        <taxon>Bacteria</taxon>
        <taxon>Bacillati</taxon>
        <taxon>Actinomycetota</taxon>
        <taxon>Actinomycetes</taxon>
        <taxon>Micrococcales</taxon>
        <taxon>Dermacoccaceae</taxon>
        <taxon>Yimella</taxon>
    </lineage>
</organism>
<reference evidence="2 3" key="1">
    <citation type="submission" date="2019-06" db="EMBL/GenBank/DDBJ databases">
        <title>Sequencing the genomes of 1000 actinobacteria strains.</title>
        <authorList>
            <person name="Klenk H.-P."/>
        </authorList>
    </citation>
    <scope>NUCLEOTIDE SEQUENCE [LARGE SCALE GENOMIC DNA]</scope>
    <source>
        <strain evidence="2 3">DSM 19828</strain>
    </source>
</reference>
<evidence type="ECO:0000313" key="3">
    <source>
        <dbReference type="Proteomes" id="UP000320806"/>
    </source>
</evidence>
<dbReference type="EMBL" id="VFMO01000001">
    <property type="protein sequence ID" value="TQJ14648.1"/>
    <property type="molecule type" value="Genomic_DNA"/>
</dbReference>